<accession>A0AA43QX39</accession>
<dbReference type="SUPFAM" id="SSF51735">
    <property type="entry name" value="NAD(P)-binding Rossmann-fold domains"/>
    <property type="match status" value="1"/>
</dbReference>
<comment type="caution">
    <text evidence="2">The sequence shown here is derived from an EMBL/GenBank/DDBJ whole genome shotgun (WGS) entry which is preliminary data.</text>
</comment>
<dbReference type="AlphaFoldDB" id="A0AA43QX39"/>
<dbReference type="GO" id="GO:0008460">
    <property type="term" value="F:dTDP-glucose 4,6-dehydratase activity"/>
    <property type="evidence" value="ECO:0007669"/>
    <property type="project" value="UniProtKB-EC"/>
</dbReference>
<dbReference type="EMBL" id="JAPFAR010000120">
    <property type="protein sequence ID" value="MDI3349783.1"/>
    <property type="molecule type" value="Genomic_DNA"/>
</dbReference>
<protein>
    <submittedName>
        <fullName evidence="2">dTDP-glucose 4,6-dehydratase</fullName>
        <ecNumber evidence="2">4.2.1.46</ecNumber>
    </submittedName>
</protein>
<gene>
    <name evidence="2" type="primary">rfbB</name>
    <name evidence="2" type="ORF">DCBHLPFO_00785</name>
</gene>
<keyword evidence="2" id="KW-0456">Lyase</keyword>
<reference evidence="2" key="1">
    <citation type="submission" date="2022-11" db="EMBL/GenBank/DDBJ databases">
        <title>Draft genome of Mycoplasma arginini isolated from fly.</title>
        <authorList>
            <person name="Severgnini M."/>
            <person name="Gioia G."/>
            <person name="Cremonesi P."/>
            <person name="Moroni P."/>
            <person name="Addis M.F."/>
            <person name="Castiglioni B."/>
        </authorList>
    </citation>
    <scope>NUCLEOTIDE SEQUENCE</scope>
    <source>
        <strain evidence="2">QMP CG1-1632</strain>
    </source>
</reference>
<dbReference type="Gene3D" id="3.90.25.10">
    <property type="entry name" value="UDP-galactose 4-epimerase, domain 1"/>
    <property type="match status" value="1"/>
</dbReference>
<dbReference type="PANTHER" id="PTHR43000">
    <property type="entry name" value="DTDP-D-GLUCOSE 4,6-DEHYDRATASE-RELATED"/>
    <property type="match status" value="1"/>
</dbReference>
<dbReference type="InterPro" id="IPR016040">
    <property type="entry name" value="NAD(P)-bd_dom"/>
</dbReference>
<dbReference type="EC" id="4.2.1.46" evidence="2"/>
<evidence type="ECO:0000313" key="2">
    <source>
        <dbReference type="EMBL" id="MDI3349783.1"/>
    </source>
</evidence>
<dbReference type="InterPro" id="IPR036291">
    <property type="entry name" value="NAD(P)-bd_dom_sf"/>
</dbReference>
<dbReference type="Gene3D" id="3.40.50.720">
    <property type="entry name" value="NAD(P)-binding Rossmann-like Domain"/>
    <property type="match status" value="1"/>
</dbReference>
<name>A0AA43QX39_MYCAR</name>
<evidence type="ECO:0000313" key="3">
    <source>
        <dbReference type="Proteomes" id="UP001162175"/>
    </source>
</evidence>
<sequence length="84" mass="9663">MDDKLGRPAGTSAQLITYVKDRPGHDLRYAIDATKINQELGWKPSVTFEEGLERTVNWYLDNQNWLDNVTSGAYASYYEKQYAN</sequence>
<evidence type="ECO:0000259" key="1">
    <source>
        <dbReference type="Pfam" id="PF16363"/>
    </source>
</evidence>
<proteinExistence type="predicted"/>
<dbReference type="Pfam" id="PF16363">
    <property type="entry name" value="GDP_Man_Dehyd"/>
    <property type="match status" value="1"/>
</dbReference>
<organism evidence="2 3">
    <name type="scientific">Mycoplasmopsis arginini</name>
    <name type="common">Mycoplasma arginini</name>
    <dbReference type="NCBI Taxonomy" id="2094"/>
    <lineage>
        <taxon>Bacteria</taxon>
        <taxon>Bacillati</taxon>
        <taxon>Mycoplasmatota</taxon>
        <taxon>Mycoplasmoidales</taxon>
        <taxon>Metamycoplasmataceae</taxon>
        <taxon>Mycoplasmopsis</taxon>
    </lineage>
</organism>
<feature type="domain" description="NAD(P)-binding" evidence="1">
    <location>
        <begin position="14"/>
        <end position="55"/>
    </location>
</feature>
<dbReference type="Proteomes" id="UP001162175">
    <property type="component" value="Unassembled WGS sequence"/>
</dbReference>